<dbReference type="GO" id="GO:0003700">
    <property type="term" value="F:DNA-binding transcription factor activity"/>
    <property type="evidence" value="ECO:0007669"/>
    <property type="project" value="InterPro"/>
</dbReference>
<dbReference type="InterPro" id="IPR000551">
    <property type="entry name" value="MerR-type_HTH_dom"/>
</dbReference>
<dbReference type="PROSITE" id="PS50937">
    <property type="entry name" value="HTH_MERR_2"/>
    <property type="match status" value="2"/>
</dbReference>
<sequence>MCSSVYLQTRLRLFCFRRRVSGIKSQSVKHLRPHDLAREHGISTQAVRNYERDGFIPLARRTPSGYRTYTEVHAAALRAYLALVQAYGYATGGEIMRSLNTGDLDGALTAVDRGHAQLLRDRSTLDAVGRAVEHLTRDREVAARASADGDPLSIGELARRLGVTAATLRNWEAVGILSPAREPVTGHRSFGATDVRDAELTHLLRRGGYPLEHIRTVIRQIRTAGGTEALSDALDDWRRRLTVRGVSMLDAAARLGGYVALHGITPARPGAAGEAAPGPESPPTV</sequence>
<dbReference type="EMBL" id="AB211309">
    <property type="protein sequence ID" value="BAE98164.1"/>
    <property type="molecule type" value="Genomic_DNA"/>
</dbReference>
<keyword evidence="1" id="KW-0678">Repressor</keyword>
<dbReference type="InterPro" id="IPR009061">
    <property type="entry name" value="DNA-bd_dom_put_sf"/>
</dbReference>
<keyword evidence="2" id="KW-0805">Transcription regulation</keyword>
<evidence type="ECO:0000259" key="5">
    <source>
        <dbReference type="PROSITE" id="PS50937"/>
    </source>
</evidence>
<dbReference type="PANTHER" id="PTHR30204">
    <property type="entry name" value="REDOX-CYCLING DRUG-SENSING TRANSCRIPTIONAL ACTIVATOR SOXR"/>
    <property type="match status" value="1"/>
</dbReference>
<gene>
    <name evidence="6" type="primary">ecm15</name>
</gene>
<evidence type="ECO:0000313" key="6">
    <source>
        <dbReference type="EMBL" id="BAE98164.1"/>
    </source>
</evidence>
<reference evidence="6" key="1">
    <citation type="journal article" date="2006" name="Nat. Chem. Biol.">
        <title>Total biosynthesis of antitumor nonribosomal peptides in Escherichia coli.</title>
        <authorList>
            <person name="Watanabe K."/>
            <person name="Hotta K."/>
            <person name="Praseuth A.P."/>
            <person name="Kohketsu K."/>
            <person name="Migita A."/>
            <person name="Boddy C.N."/>
            <person name="Wang C.C.C."/>
            <person name="Oguri H."/>
            <person name="Oikawa H."/>
        </authorList>
    </citation>
    <scope>NUCLEOTIDE SEQUENCE</scope>
    <source>
        <strain evidence="6">ATCC 31180</strain>
    </source>
</reference>
<dbReference type="Gene3D" id="1.10.1660.10">
    <property type="match status" value="2"/>
</dbReference>
<organism evidence="6">
    <name type="scientific">Streptomyces lasalocidi</name>
    <name type="common">Streptomyces lasaliensis</name>
    <dbReference type="NCBI Taxonomy" id="324833"/>
    <lineage>
        <taxon>Bacteria</taxon>
        <taxon>Bacillati</taxon>
        <taxon>Actinomycetota</taxon>
        <taxon>Actinomycetes</taxon>
        <taxon>Kitasatosporales</taxon>
        <taxon>Streptomycetaceae</taxon>
        <taxon>Streptomyces</taxon>
    </lineage>
</organism>
<evidence type="ECO:0000256" key="1">
    <source>
        <dbReference type="ARBA" id="ARBA00022491"/>
    </source>
</evidence>
<dbReference type="SUPFAM" id="SSF46955">
    <property type="entry name" value="Putative DNA-binding domain"/>
    <property type="match status" value="2"/>
</dbReference>
<dbReference type="InterPro" id="IPR047057">
    <property type="entry name" value="MerR_fam"/>
</dbReference>
<dbReference type="Pfam" id="PF00376">
    <property type="entry name" value="MerR"/>
    <property type="match status" value="1"/>
</dbReference>
<evidence type="ECO:0000256" key="3">
    <source>
        <dbReference type="ARBA" id="ARBA00023125"/>
    </source>
</evidence>
<name>Q0X0B0_STRLS</name>
<keyword evidence="4" id="KW-0804">Transcription</keyword>
<proteinExistence type="predicted"/>
<keyword evidence="3" id="KW-0238">DNA-binding</keyword>
<feature type="domain" description="HTH merR-type" evidence="5">
    <location>
        <begin position="151"/>
        <end position="220"/>
    </location>
</feature>
<dbReference type="SMART" id="SM00422">
    <property type="entry name" value="HTH_MERR"/>
    <property type="match status" value="2"/>
</dbReference>
<dbReference type="PROSITE" id="PS00552">
    <property type="entry name" value="HTH_MERR_1"/>
    <property type="match status" value="1"/>
</dbReference>
<evidence type="ECO:0000256" key="4">
    <source>
        <dbReference type="ARBA" id="ARBA00023163"/>
    </source>
</evidence>
<dbReference type="CDD" id="cd04773">
    <property type="entry name" value="HTH_TioE_rpt2"/>
    <property type="match status" value="1"/>
</dbReference>
<dbReference type="AlphaFoldDB" id="Q0X0B0"/>
<dbReference type="Pfam" id="PF13411">
    <property type="entry name" value="MerR_1"/>
    <property type="match status" value="1"/>
</dbReference>
<protein>
    <submittedName>
        <fullName evidence="6">Transcriptional regulator</fullName>
    </submittedName>
</protein>
<dbReference type="PANTHER" id="PTHR30204:SF69">
    <property type="entry name" value="MERR-FAMILY TRANSCRIPTIONAL REGULATOR"/>
    <property type="match status" value="1"/>
</dbReference>
<feature type="domain" description="HTH merR-type" evidence="5">
    <location>
        <begin position="30"/>
        <end position="78"/>
    </location>
</feature>
<evidence type="ECO:0000256" key="2">
    <source>
        <dbReference type="ARBA" id="ARBA00023015"/>
    </source>
</evidence>
<dbReference type="GO" id="GO:0003677">
    <property type="term" value="F:DNA binding"/>
    <property type="evidence" value="ECO:0007669"/>
    <property type="project" value="UniProtKB-KW"/>
</dbReference>
<accession>Q0X0B0</accession>